<dbReference type="GO" id="GO:0006782">
    <property type="term" value="P:protoporphyrinogen IX biosynthetic process"/>
    <property type="evidence" value="ECO:0007669"/>
    <property type="project" value="UniProtKB-UniRule"/>
</dbReference>
<evidence type="ECO:0000256" key="3">
    <source>
        <dbReference type="ARBA" id="ARBA00005638"/>
    </source>
</evidence>
<dbReference type="InterPro" id="IPR000860">
    <property type="entry name" value="HemC"/>
</dbReference>
<feature type="domain" description="Porphobilinogen deaminase C-terminal" evidence="10">
    <location>
        <begin position="226"/>
        <end position="294"/>
    </location>
</feature>
<feature type="modified residue" description="S-(dipyrrolylmethanemethyl)cysteine" evidence="8">
    <location>
        <position position="242"/>
    </location>
</feature>
<dbReference type="Gene3D" id="3.30.160.40">
    <property type="entry name" value="Porphobilinogen deaminase, C-terminal domain"/>
    <property type="match status" value="1"/>
</dbReference>
<dbReference type="Pfam" id="PF03900">
    <property type="entry name" value="Porphobil_deamC"/>
    <property type="match status" value="1"/>
</dbReference>
<dbReference type="Proteomes" id="UP000229730">
    <property type="component" value="Unassembled WGS sequence"/>
</dbReference>
<dbReference type="FunCoup" id="A0A2G4YPU0">
    <property type="interactions" value="565"/>
</dbReference>
<dbReference type="EMBL" id="PDEM01000025">
    <property type="protein sequence ID" value="PHZ84300.1"/>
    <property type="molecule type" value="Genomic_DNA"/>
</dbReference>
<keyword evidence="6 8" id="KW-0627">Porphyrin biosynthesis</keyword>
<dbReference type="GO" id="GO:0005737">
    <property type="term" value="C:cytoplasm"/>
    <property type="evidence" value="ECO:0007669"/>
    <property type="project" value="UniProtKB-UniRule"/>
</dbReference>
<dbReference type="AlphaFoldDB" id="A0A2G4YPU0"/>
<evidence type="ECO:0000256" key="5">
    <source>
        <dbReference type="ARBA" id="ARBA00022679"/>
    </source>
</evidence>
<gene>
    <name evidence="8" type="primary">hemC</name>
    <name evidence="11" type="ORF">CRD36_13520</name>
</gene>
<dbReference type="PRINTS" id="PR00151">
    <property type="entry name" value="PORPHBDMNASE"/>
</dbReference>
<dbReference type="FunFam" id="3.40.190.10:FF:000004">
    <property type="entry name" value="Porphobilinogen deaminase"/>
    <property type="match status" value="1"/>
</dbReference>
<evidence type="ECO:0000256" key="1">
    <source>
        <dbReference type="ARBA" id="ARBA00002869"/>
    </source>
</evidence>
<dbReference type="InterPro" id="IPR022418">
    <property type="entry name" value="Porphobilinogen_deaminase_C"/>
</dbReference>
<comment type="function">
    <text evidence="1 8">Tetrapolymerization of the monopyrrole PBG into the hydroxymethylbilane pre-uroporphyrinogen in several discrete steps.</text>
</comment>
<comment type="similarity">
    <text evidence="3 8">Belongs to the HMBS family.</text>
</comment>
<dbReference type="SUPFAM" id="SSF53850">
    <property type="entry name" value="Periplasmic binding protein-like II"/>
    <property type="match status" value="1"/>
</dbReference>
<organism evidence="11 12">
    <name type="scientific">Paremcibacter congregatus</name>
    <dbReference type="NCBI Taxonomy" id="2043170"/>
    <lineage>
        <taxon>Bacteria</taxon>
        <taxon>Pseudomonadati</taxon>
        <taxon>Pseudomonadota</taxon>
        <taxon>Alphaproteobacteria</taxon>
        <taxon>Emcibacterales</taxon>
        <taxon>Emcibacteraceae</taxon>
        <taxon>Paremcibacter</taxon>
    </lineage>
</organism>
<dbReference type="OrthoDB" id="9810298at2"/>
<accession>A0A2G4YPU0</accession>
<comment type="caution">
    <text evidence="11">The sequence shown here is derived from an EMBL/GenBank/DDBJ whole genome shotgun (WGS) entry which is preliminary data.</text>
</comment>
<keyword evidence="12" id="KW-1185">Reference proteome</keyword>
<evidence type="ECO:0000256" key="6">
    <source>
        <dbReference type="ARBA" id="ARBA00023244"/>
    </source>
</evidence>
<comment type="cofactor">
    <cofactor evidence="8">
        <name>dipyrromethane</name>
        <dbReference type="ChEBI" id="CHEBI:60342"/>
    </cofactor>
    <text evidence="8">Binds 1 dipyrromethane group covalently.</text>
</comment>
<evidence type="ECO:0000256" key="2">
    <source>
        <dbReference type="ARBA" id="ARBA00004735"/>
    </source>
</evidence>
<evidence type="ECO:0000259" key="10">
    <source>
        <dbReference type="Pfam" id="PF03900"/>
    </source>
</evidence>
<keyword evidence="5 8" id="KW-0808">Transferase</keyword>
<feature type="domain" description="Porphobilinogen deaminase N-terminal" evidence="9">
    <location>
        <begin position="3"/>
        <end position="212"/>
    </location>
</feature>
<dbReference type="InterPro" id="IPR022419">
    <property type="entry name" value="Porphobilin_deaminase_cofac_BS"/>
</dbReference>
<comment type="catalytic activity">
    <reaction evidence="7 8">
        <text>4 porphobilinogen + H2O = hydroxymethylbilane + 4 NH4(+)</text>
        <dbReference type="Rhea" id="RHEA:13185"/>
        <dbReference type="ChEBI" id="CHEBI:15377"/>
        <dbReference type="ChEBI" id="CHEBI:28938"/>
        <dbReference type="ChEBI" id="CHEBI:57845"/>
        <dbReference type="ChEBI" id="CHEBI:58126"/>
        <dbReference type="EC" id="2.5.1.61"/>
    </reaction>
</comment>
<dbReference type="HAMAP" id="MF_00260">
    <property type="entry name" value="Porphobil_deam"/>
    <property type="match status" value="1"/>
</dbReference>
<dbReference type="InParanoid" id="A0A2G4YPU0"/>
<comment type="pathway">
    <text evidence="2">Porphyrin-containing compound metabolism; protoporphyrin-IX biosynthesis; coproporphyrinogen-III from 5-aminolevulinate: step 2/4.</text>
</comment>
<evidence type="ECO:0000313" key="11">
    <source>
        <dbReference type="EMBL" id="PHZ84300.1"/>
    </source>
</evidence>
<sequence length="310" mass="33301">MTVRIGTRGSLLALAQAEEVKARLIAAHDHLSENNIEIVVMSTRGDRVLDRPLSEIGGKGLFTEEIEASLLSGDIDIAVHSLKDMATVLPDGLELVCYLEREDVRDAFISAKAATLKELPKGAVIGSASLRRQAQTLALRPDVSVVTFRGNVQSRLRKLEEGVVDATYLAVAGLNRLGLDDPRVHPIPVDNFLPAVAQGAISIEIASHNQTAREMLAPLNHRNTELCVRAERAMLKILDGSCRTPIAGYATLTGDQITLRGQVALPDGKESYSNTLQGPTQDPEALGHRLGQILRDQAGPAFFAKLAAGV</sequence>
<dbReference type="InterPro" id="IPR036803">
    <property type="entry name" value="Porphobilinogen_deaminase_C_sf"/>
</dbReference>
<dbReference type="PIRSF" id="PIRSF001438">
    <property type="entry name" value="4pyrrol_synth_OHMeBilane_synth"/>
    <property type="match status" value="1"/>
</dbReference>
<evidence type="ECO:0000256" key="8">
    <source>
        <dbReference type="HAMAP-Rule" id="MF_00260"/>
    </source>
</evidence>
<name>A0A2G4YPU0_9PROT</name>
<comment type="subunit">
    <text evidence="4 8">Monomer.</text>
</comment>
<dbReference type="NCBIfam" id="TIGR00212">
    <property type="entry name" value="hemC"/>
    <property type="match status" value="1"/>
</dbReference>
<dbReference type="Gene3D" id="3.40.190.10">
    <property type="entry name" value="Periplasmic binding protein-like II"/>
    <property type="match status" value="2"/>
</dbReference>
<dbReference type="EC" id="2.5.1.61" evidence="8"/>
<dbReference type="Pfam" id="PF01379">
    <property type="entry name" value="Porphobil_deam"/>
    <property type="match status" value="1"/>
</dbReference>
<evidence type="ECO:0000313" key="12">
    <source>
        <dbReference type="Proteomes" id="UP000229730"/>
    </source>
</evidence>
<dbReference type="InterPro" id="IPR022417">
    <property type="entry name" value="Porphobilin_deaminase_N"/>
</dbReference>
<proteinExistence type="inferred from homology"/>
<dbReference type="PROSITE" id="PS00533">
    <property type="entry name" value="PORPHOBILINOGEN_DEAM"/>
    <property type="match status" value="1"/>
</dbReference>
<dbReference type="PANTHER" id="PTHR11557">
    <property type="entry name" value="PORPHOBILINOGEN DEAMINASE"/>
    <property type="match status" value="1"/>
</dbReference>
<dbReference type="UniPathway" id="UPA00251">
    <property type="reaction ID" value="UER00319"/>
</dbReference>
<reference evidence="11 12" key="1">
    <citation type="submission" date="2017-10" db="EMBL/GenBank/DDBJ databases">
        <title>Frigbacter circumglobatus gen. nov. sp. nov., isolated from sediment cultured in situ.</title>
        <authorList>
            <person name="Zhao Z."/>
        </authorList>
    </citation>
    <scope>NUCLEOTIDE SEQUENCE [LARGE SCALE GENOMIC DNA]</scope>
    <source>
        <strain evidence="11 12">ZYL</strain>
    </source>
</reference>
<comment type="miscellaneous">
    <text evidence="8">The porphobilinogen subunits are added to the dipyrromethane group.</text>
</comment>
<dbReference type="SUPFAM" id="SSF54782">
    <property type="entry name" value="Porphobilinogen deaminase (hydroxymethylbilane synthase), C-terminal domain"/>
    <property type="match status" value="1"/>
</dbReference>
<dbReference type="PANTHER" id="PTHR11557:SF0">
    <property type="entry name" value="PORPHOBILINOGEN DEAMINASE"/>
    <property type="match status" value="1"/>
</dbReference>
<evidence type="ECO:0000256" key="4">
    <source>
        <dbReference type="ARBA" id="ARBA00011245"/>
    </source>
</evidence>
<evidence type="ECO:0000259" key="9">
    <source>
        <dbReference type="Pfam" id="PF01379"/>
    </source>
</evidence>
<dbReference type="GO" id="GO:0004418">
    <property type="term" value="F:hydroxymethylbilane synthase activity"/>
    <property type="evidence" value="ECO:0007669"/>
    <property type="project" value="UniProtKB-UniRule"/>
</dbReference>
<protein>
    <recommendedName>
        <fullName evidence="8">Porphobilinogen deaminase</fullName>
        <shortName evidence="8">PBG</shortName>
        <ecNumber evidence="8">2.5.1.61</ecNumber>
    </recommendedName>
    <alternativeName>
        <fullName evidence="8">Hydroxymethylbilane synthase</fullName>
        <shortName evidence="8">HMBS</shortName>
    </alternativeName>
    <alternativeName>
        <fullName evidence="8">Pre-uroporphyrinogen synthase</fullName>
    </alternativeName>
</protein>
<evidence type="ECO:0000256" key="7">
    <source>
        <dbReference type="ARBA" id="ARBA00048169"/>
    </source>
</evidence>
<dbReference type="FunFam" id="3.40.190.10:FF:000005">
    <property type="entry name" value="Porphobilinogen deaminase"/>
    <property type="match status" value="1"/>
</dbReference>